<keyword evidence="2 6" id="KW-0812">Transmembrane</keyword>
<dbReference type="AlphaFoldDB" id="A0A2G4YVU0"/>
<protein>
    <recommendedName>
        <fullName evidence="7">Ion transport domain-containing protein</fullName>
    </recommendedName>
</protein>
<feature type="transmembrane region" description="Helical" evidence="6">
    <location>
        <begin position="194"/>
        <end position="217"/>
    </location>
</feature>
<evidence type="ECO:0000256" key="4">
    <source>
        <dbReference type="ARBA" id="ARBA00023136"/>
    </source>
</evidence>
<evidence type="ECO:0000256" key="2">
    <source>
        <dbReference type="ARBA" id="ARBA00022692"/>
    </source>
</evidence>
<dbReference type="InterPro" id="IPR043203">
    <property type="entry name" value="VGCC_Ca_Na"/>
</dbReference>
<reference evidence="8 9" key="1">
    <citation type="submission" date="2017-10" db="EMBL/GenBank/DDBJ databases">
        <title>Frigbacter circumglobatus gen. nov. sp. nov., isolated from sediment cultured in situ.</title>
        <authorList>
            <person name="Zhao Z."/>
        </authorList>
    </citation>
    <scope>NUCLEOTIDE SEQUENCE [LARGE SCALE GENOMIC DNA]</scope>
    <source>
        <strain evidence="8 9">ZYL</strain>
    </source>
</reference>
<dbReference type="OrthoDB" id="5297065at2"/>
<name>A0A2G4YVU0_9PROT</name>
<feature type="transmembrane region" description="Helical" evidence="6">
    <location>
        <begin position="155"/>
        <end position="173"/>
    </location>
</feature>
<gene>
    <name evidence="8" type="ORF">CRD36_00830</name>
</gene>
<dbReference type="SUPFAM" id="SSF81324">
    <property type="entry name" value="Voltage-gated potassium channels"/>
    <property type="match status" value="1"/>
</dbReference>
<feature type="transmembrane region" description="Helical" evidence="6">
    <location>
        <begin position="12"/>
        <end position="30"/>
    </location>
</feature>
<evidence type="ECO:0000313" key="9">
    <source>
        <dbReference type="Proteomes" id="UP000229730"/>
    </source>
</evidence>
<evidence type="ECO:0000259" key="7">
    <source>
        <dbReference type="Pfam" id="PF00520"/>
    </source>
</evidence>
<proteinExistence type="predicted"/>
<dbReference type="Proteomes" id="UP000229730">
    <property type="component" value="Unassembled WGS sequence"/>
</dbReference>
<dbReference type="EMBL" id="PDEM01000007">
    <property type="protein sequence ID" value="PHZ86464.1"/>
    <property type="molecule type" value="Genomic_DNA"/>
</dbReference>
<sequence length="256" mass="29077">MSKLRDLIQSETFNRFIIAVIILNAIVIGLETSVTMREKIGGVLKFLDGMALTIFIVEVILKLAVYRLSYFKTFWNLFDFSIVAVSLMPFGGSVTVVRAIRIFRAFRLISTVPTMRNVAYALMNAIPAMGSVMMILGLIYYVFSVLATNIFGEAYPEWFGTIGASLYSLFQIMTLESWSMGMVRPIMETHPQAWMVFVPFIIITTFAVVNSFVAIIVNSMQKVTEEEIQAERQEIHILIDEVRKLQKDIQDLKARS</sequence>
<keyword evidence="4 6" id="KW-0472">Membrane</keyword>
<comment type="subcellular location">
    <subcellularLocation>
        <location evidence="1">Membrane</location>
        <topology evidence="1">Multi-pass membrane protein</topology>
    </subcellularLocation>
</comment>
<dbReference type="GO" id="GO:0005248">
    <property type="term" value="F:voltage-gated sodium channel activity"/>
    <property type="evidence" value="ECO:0007669"/>
    <property type="project" value="TreeGrafter"/>
</dbReference>
<dbReference type="PANTHER" id="PTHR10037">
    <property type="entry name" value="VOLTAGE-GATED CATION CHANNEL CALCIUM AND SODIUM"/>
    <property type="match status" value="1"/>
</dbReference>
<dbReference type="Gene3D" id="1.20.120.350">
    <property type="entry name" value="Voltage-gated potassium channels. Chain C"/>
    <property type="match status" value="1"/>
</dbReference>
<feature type="transmembrane region" description="Helical" evidence="6">
    <location>
        <begin position="42"/>
        <end position="65"/>
    </location>
</feature>
<evidence type="ECO:0000256" key="6">
    <source>
        <dbReference type="SAM" id="Phobius"/>
    </source>
</evidence>
<keyword evidence="3 6" id="KW-1133">Transmembrane helix</keyword>
<feature type="domain" description="Ion transport" evidence="7">
    <location>
        <begin position="12"/>
        <end position="226"/>
    </location>
</feature>
<organism evidence="8 9">
    <name type="scientific">Paremcibacter congregatus</name>
    <dbReference type="NCBI Taxonomy" id="2043170"/>
    <lineage>
        <taxon>Bacteria</taxon>
        <taxon>Pseudomonadati</taxon>
        <taxon>Pseudomonadota</taxon>
        <taxon>Alphaproteobacteria</taxon>
        <taxon>Emcibacterales</taxon>
        <taxon>Emcibacteraceae</taxon>
        <taxon>Paremcibacter</taxon>
    </lineage>
</organism>
<dbReference type="InParanoid" id="A0A2G4YVU0"/>
<feature type="transmembrane region" description="Helical" evidence="6">
    <location>
        <begin position="77"/>
        <end position="97"/>
    </location>
</feature>
<evidence type="ECO:0000256" key="5">
    <source>
        <dbReference type="SAM" id="Coils"/>
    </source>
</evidence>
<evidence type="ECO:0000313" key="8">
    <source>
        <dbReference type="EMBL" id="PHZ86464.1"/>
    </source>
</evidence>
<accession>A0A2G4YVU0</accession>
<dbReference type="GO" id="GO:0001518">
    <property type="term" value="C:voltage-gated sodium channel complex"/>
    <property type="evidence" value="ECO:0007669"/>
    <property type="project" value="TreeGrafter"/>
</dbReference>
<evidence type="ECO:0000256" key="1">
    <source>
        <dbReference type="ARBA" id="ARBA00004141"/>
    </source>
</evidence>
<keyword evidence="9" id="KW-1185">Reference proteome</keyword>
<keyword evidence="5" id="KW-0175">Coiled coil</keyword>
<dbReference type="InterPro" id="IPR027359">
    <property type="entry name" value="Volt_channel_dom_sf"/>
</dbReference>
<dbReference type="Pfam" id="PF00520">
    <property type="entry name" value="Ion_trans"/>
    <property type="match status" value="1"/>
</dbReference>
<comment type="caution">
    <text evidence="8">The sequence shown here is derived from an EMBL/GenBank/DDBJ whole genome shotgun (WGS) entry which is preliminary data.</text>
</comment>
<dbReference type="InterPro" id="IPR005821">
    <property type="entry name" value="Ion_trans_dom"/>
</dbReference>
<evidence type="ECO:0000256" key="3">
    <source>
        <dbReference type="ARBA" id="ARBA00022989"/>
    </source>
</evidence>
<dbReference type="PANTHER" id="PTHR10037:SF62">
    <property type="entry name" value="SODIUM CHANNEL PROTEIN 60E"/>
    <property type="match status" value="1"/>
</dbReference>
<dbReference type="RefSeq" id="WP_099470841.1">
    <property type="nucleotide sequence ID" value="NZ_CP041025.1"/>
</dbReference>
<dbReference type="Gene3D" id="1.10.287.70">
    <property type="match status" value="1"/>
</dbReference>
<feature type="transmembrane region" description="Helical" evidence="6">
    <location>
        <begin position="118"/>
        <end position="143"/>
    </location>
</feature>
<feature type="coiled-coil region" evidence="5">
    <location>
        <begin position="228"/>
        <end position="255"/>
    </location>
</feature>